<dbReference type="Proteomes" id="UP000015354">
    <property type="component" value="Unassembled WGS sequence"/>
</dbReference>
<feature type="repeat" description="WD" evidence="5">
    <location>
        <begin position="587"/>
        <end position="628"/>
    </location>
</feature>
<feature type="repeat" description="WD" evidence="5">
    <location>
        <begin position="501"/>
        <end position="542"/>
    </location>
</feature>
<dbReference type="SMART" id="SM00320">
    <property type="entry name" value="WD40"/>
    <property type="match status" value="7"/>
</dbReference>
<feature type="repeat" description="WD" evidence="5">
    <location>
        <begin position="543"/>
        <end position="586"/>
    </location>
</feature>
<evidence type="ECO:0000256" key="1">
    <source>
        <dbReference type="ARBA" id="ARBA00022574"/>
    </source>
</evidence>
<feature type="repeat" description="WD" evidence="5">
    <location>
        <begin position="459"/>
        <end position="500"/>
    </location>
</feature>
<gene>
    <name evidence="7" type="ORF">STCU_07180</name>
</gene>
<evidence type="ECO:0000256" key="6">
    <source>
        <dbReference type="SAM" id="MobiDB-lite"/>
    </source>
</evidence>
<evidence type="ECO:0000313" key="8">
    <source>
        <dbReference type="Proteomes" id="UP000015354"/>
    </source>
</evidence>
<dbReference type="PANTHER" id="PTHR19879">
    <property type="entry name" value="TRANSCRIPTION INITIATION FACTOR TFIID"/>
    <property type="match status" value="1"/>
</dbReference>
<comment type="caution">
    <text evidence="7">The sequence shown here is derived from an EMBL/GenBank/DDBJ whole genome shotgun (WGS) entry which is preliminary data.</text>
</comment>
<feature type="region of interest" description="Disordered" evidence="6">
    <location>
        <begin position="70"/>
        <end position="92"/>
    </location>
</feature>
<proteinExistence type="predicted"/>
<sequence length="709" mass="77936">MEQLRFSINGKSIVYDGNPKNRSKDLINILVKMGISGDRVVTTFRDNIEDEGKYTDSKIQQMYEAARVAREERKSGKDKTAAAEKPAPEKAAEAEKVQKITLLYKSRQFSFEGLPSSKQHAVIQLLIKQPDMTPAVAVETFRANLPDSAATDDEIWGMVQESKAARASRKAGGAAPAAAAPAAPAVAAPAATPASNDRAAPRAAASPQSSNLSPVSTRQEHVDPQVQQFDAIEKYTGVSAEERMSIDKFIEQVLNQPVMNVEERLRENPKARGNDDENTDLLLTQRTKGKIVVYCQEEKQQGTKLVHATPTMSFEEFSQIVESKYGRKMALSFYEDDDVIEIDDDNVFAMFLENCQQNGKKVKLICSNPADRRHVAEDNITEGTAAAQTGTAGAVATKSKAVAFSNGELSVNCLRTYNGHSSAVYCCSFSPNGEQFLTASRDRSVRLWNAQTGSCTPMKGGHNGFVLSCDISPKSNRAVSSADDNTIKVWNTTTCNKVATLKGHDSKVYCVKYNTLGDYIVSGSCDQTVRVWNAETFSKVVTLRGHKNAVFSCCFSNKENGKFVASGSDDRLIKIWDWANNKEVVSLLGHVGTVWSVAFSNQDQYLISTSMDHELKLWDAKTGACVRSLAGHNVPIHNALFSPDDKYIYSCARDCGIMVWRTEDGELVETIVGHQSTVYHLDVRENKLLSSSLDNNIKLWEITPKKTAA</sequence>
<evidence type="ECO:0000256" key="3">
    <source>
        <dbReference type="ARBA" id="ARBA00022980"/>
    </source>
</evidence>
<dbReference type="PRINTS" id="PR00320">
    <property type="entry name" value="GPROTEINBRPT"/>
</dbReference>
<dbReference type="InterPro" id="IPR015943">
    <property type="entry name" value="WD40/YVTN_repeat-like_dom_sf"/>
</dbReference>
<dbReference type="InterPro" id="IPR036322">
    <property type="entry name" value="WD40_repeat_dom_sf"/>
</dbReference>
<reference evidence="7 8" key="1">
    <citation type="journal article" date="2013" name="PLoS ONE">
        <title>Predicting the Proteins of Angomonas deanei, Strigomonas culicis and Their Respective Endosymbionts Reveals New Aspects of the Trypanosomatidae Family.</title>
        <authorList>
            <person name="Motta M.C."/>
            <person name="Martins A.C."/>
            <person name="de Souza S.S."/>
            <person name="Catta-Preta C.M."/>
            <person name="Silva R."/>
            <person name="Klein C.C."/>
            <person name="de Almeida L.G."/>
            <person name="de Lima Cunha O."/>
            <person name="Ciapina L.P."/>
            <person name="Brocchi M."/>
            <person name="Colabardini A.C."/>
            <person name="de Araujo Lima B."/>
            <person name="Machado C.R."/>
            <person name="de Almeida Soares C.M."/>
            <person name="Probst C.M."/>
            <person name="de Menezes C.B."/>
            <person name="Thompson C.E."/>
            <person name="Bartholomeu D.C."/>
            <person name="Gradia D.F."/>
            <person name="Pavoni D.P."/>
            <person name="Grisard E.C."/>
            <person name="Fantinatti-Garboggini F."/>
            <person name="Marchini F.K."/>
            <person name="Rodrigues-Luiz G.F."/>
            <person name="Wagner G."/>
            <person name="Goldman G.H."/>
            <person name="Fietto J.L."/>
            <person name="Elias M.C."/>
            <person name="Goldman M.H."/>
            <person name="Sagot M.F."/>
            <person name="Pereira M."/>
            <person name="Stoco P.H."/>
            <person name="de Mendonca-Neto R.P."/>
            <person name="Teixeira S.M."/>
            <person name="Maciel T.E."/>
            <person name="de Oliveira Mendes T.A."/>
            <person name="Urmenyi T.P."/>
            <person name="de Souza W."/>
            <person name="Schenkman S."/>
            <person name="de Vasconcelos A.T."/>
        </authorList>
    </citation>
    <scope>NUCLEOTIDE SEQUENCE [LARGE SCALE GENOMIC DNA]</scope>
</reference>
<evidence type="ECO:0000256" key="2">
    <source>
        <dbReference type="ARBA" id="ARBA00022737"/>
    </source>
</evidence>
<accession>S9U6L8</accession>
<keyword evidence="1 5" id="KW-0853">WD repeat</keyword>
<feature type="repeat" description="WD" evidence="5">
    <location>
        <begin position="671"/>
        <end position="709"/>
    </location>
</feature>
<dbReference type="InterPro" id="IPR001680">
    <property type="entry name" value="WD40_rpt"/>
</dbReference>
<feature type="region of interest" description="Disordered" evidence="6">
    <location>
        <begin position="189"/>
        <end position="226"/>
    </location>
</feature>
<dbReference type="GO" id="GO:1990904">
    <property type="term" value="C:ribonucleoprotein complex"/>
    <property type="evidence" value="ECO:0007669"/>
    <property type="project" value="UniProtKB-KW"/>
</dbReference>
<evidence type="ECO:0000256" key="5">
    <source>
        <dbReference type="PROSITE-ProRule" id="PRU00221"/>
    </source>
</evidence>
<dbReference type="EMBL" id="ATMH01007180">
    <property type="protein sequence ID" value="EPY24439.1"/>
    <property type="molecule type" value="Genomic_DNA"/>
</dbReference>
<name>S9U6L8_9TRYP</name>
<dbReference type="SUPFAM" id="SSF50978">
    <property type="entry name" value="WD40 repeat-like"/>
    <property type="match status" value="1"/>
</dbReference>
<dbReference type="PROSITE" id="PS00678">
    <property type="entry name" value="WD_REPEATS_1"/>
    <property type="match status" value="4"/>
</dbReference>
<dbReference type="CDD" id="cd00200">
    <property type="entry name" value="WD40"/>
    <property type="match status" value="1"/>
</dbReference>
<dbReference type="Pfam" id="PF00400">
    <property type="entry name" value="WD40"/>
    <property type="match status" value="7"/>
</dbReference>
<feature type="repeat" description="WD" evidence="5">
    <location>
        <begin position="417"/>
        <end position="458"/>
    </location>
</feature>
<keyword evidence="3" id="KW-0689">Ribosomal protein</keyword>
<feature type="compositionally biased region" description="Low complexity" evidence="6">
    <location>
        <begin position="189"/>
        <end position="211"/>
    </location>
</feature>
<dbReference type="InterPro" id="IPR020472">
    <property type="entry name" value="WD40_PAC1"/>
</dbReference>
<organism evidence="7 8">
    <name type="scientific">Strigomonas culicis</name>
    <dbReference type="NCBI Taxonomy" id="28005"/>
    <lineage>
        <taxon>Eukaryota</taxon>
        <taxon>Discoba</taxon>
        <taxon>Euglenozoa</taxon>
        <taxon>Kinetoplastea</taxon>
        <taxon>Metakinetoplastina</taxon>
        <taxon>Trypanosomatida</taxon>
        <taxon>Trypanosomatidae</taxon>
        <taxon>Strigomonadinae</taxon>
        <taxon>Strigomonas</taxon>
    </lineage>
</organism>
<dbReference type="Gene3D" id="2.130.10.10">
    <property type="entry name" value="YVTN repeat-like/Quinoprotein amine dehydrogenase"/>
    <property type="match status" value="2"/>
</dbReference>
<evidence type="ECO:0000313" key="7">
    <source>
        <dbReference type="EMBL" id="EPY24439.1"/>
    </source>
</evidence>
<keyword evidence="8" id="KW-1185">Reference proteome</keyword>
<dbReference type="OrthoDB" id="674604at2759"/>
<keyword evidence="2" id="KW-0677">Repeat</keyword>
<feature type="repeat" description="WD" evidence="5">
    <location>
        <begin position="629"/>
        <end position="670"/>
    </location>
</feature>
<dbReference type="PANTHER" id="PTHR19879:SF9">
    <property type="entry name" value="TRANSCRIPTION INITIATION FACTOR TFIID SUBUNIT 5"/>
    <property type="match status" value="1"/>
</dbReference>
<dbReference type="InterPro" id="IPR019775">
    <property type="entry name" value="WD40_repeat_CS"/>
</dbReference>
<evidence type="ECO:0000256" key="4">
    <source>
        <dbReference type="ARBA" id="ARBA00023274"/>
    </source>
</evidence>
<keyword evidence="4" id="KW-0687">Ribonucleoprotein</keyword>
<dbReference type="PROSITE" id="PS50294">
    <property type="entry name" value="WD_REPEATS_REGION"/>
    <property type="match status" value="7"/>
</dbReference>
<protein>
    <submittedName>
        <fullName evidence="7">Uncharacterized protein</fullName>
    </submittedName>
</protein>
<dbReference type="AlphaFoldDB" id="S9U6L8"/>
<dbReference type="PROSITE" id="PS50082">
    <property type="entry name" value="WD_REPEATS_2"/>
    <property type="match status" value="7"/>
</dbReference>
<dbReference type="GO" id="GO:0005840">
    <property type="term" value="C:ribosome"/>
    <property type="evidence" value="ECO:0007669"/>
    <property type="project" value="UniProtKB-KW"/>
</dbReference>